<sequence length="205" mass="22377">MICYLRATTGHMGLQALGNEEPHHFLAFADDCTGLLEDLSAAPEFVSHVETYAKASGLRLNVHKTHLLPFSPLPLDIREGLEVVGWDVVANDGSSVPADQLSISTPLGADGSPVHSLEVSSSNSSWSRCHFAHDCLAVLWYTASVTQVPPDVVQRVKRLCKVFLFKKEISDSNNNKGSMAEEWFYLPTSRGGLGLPEMLAFSHTL</sequence>
<proteinExistence type="predicted"/>
<organism evidence="1 2">
    <name type="scientific">Phytophthora citrophthora</name>
    <dbReference type="NCBI Taxonomy" id="4793"/>
    <lineage>
        <taxon>Eukaryota</taxon>
        <taxon>Sar</taxon>
        <taxon>Stramenopiles</taxon>
        <taxon>Oomycota</taxon>
        <taxon>Peronosporomycetes</taxon>
        <taxon>Peronosporales</taxon>
        <taxon>Peronosporaceae</taxon>
        <taxon>Phytophthora</taxon>
    </lineage>
</organism>
<evidence type="ECO:0008006" key="3">
    <source>
        <dbReference type="Google" id="ProtNLM"/>
    </source>
</evidence>
<dbReference type="EMBL" id="JASMQC010000029">
    <property type="protein sequence ID" value="KAK1932485.1"/>
    <property type="molecule type" value="Genomic_DNA"/>
</dbReference>
<protein>
    <recommendedName>
        <fullName evidence="3">Reverse transcriptase domain-containing protein</fullName>
    </recommendedName>
</protein>
<gene>
    <name evidence="1" type="ORF">P3T76_012069</name>
</gene>
<name>A0AAD9G610_9STRA</name>
<evidence type="ECO:0000313" key="1">
    <source>
        <dbReference type="EMBL" id="KAK1932485.1"/>
    </source>
</evidence>
<dbReference type="AlphaFoldDB" id="A0AAD9G610"/>
<keyword evidence="2" id="KW-1185">Reference proteome</keyword>
<dbReference type="Proteomes" id="UP001259832">
    <property type="component" value="Unassembled WGS sequence"/>
</dbReference>
<comment type="caution">
    <text evidence="1">The sequence shown here is derived from an EMBL/GenBank/DDBJ whole genome shotgun (WGS) entry which is preliminary data.</text>
</comment>
<reference evidence="1" key="1">
    <citation type="submission" date="2023-08" db="EMBL/GenBank/DDBJ databases">
        <title>Reference Genome Resource for the Citrus Pathogen Phytophthora citrophthora.</title>
        <authorList>
            <person name="Moller H."/>
            <person name="Coetzee B."/>
            <person name="Rose L.J."/>
            <person name="Van Niekerk J.M."/>
        </authorList>
    </citation>
    <scope>NUCLEOTIDE SEQUENCE</scope>
    <source>
        <strain evidence="1">STE-U-9442</strain>
    </source>
</reference>
<accession>A0AAD9G610</accession>
<evidence type="ECO:0000313" key="2">
    <source>
        <dbReference type="Proteomes" id="UP001259832"/>
    </source>
</evidence>